<evidence type="ECO:0000259" key="6">
    <source>
        <dbReference type="Pfam" id="PF08547"/>
    </source>
</evidence>
<comment type="similarity">
    <text evidence="2">Belongs to the CIA30 family.</text>
</comment>
<gene>
    <name evidence="7" type="ORF">INT44_002005</name>
</gene>
<comment type="subcellular location">
    <subcellularLocation>
        <location evidence="1">Mitochondrion</location>
    </subcellularLocation>
</comment>
<dbReference type="AlphaFoldDB" id="A0A8H7Q468"/>
<keyword evidence="3" id="KW-0496">Mitochondrion</keyword>
<dbReference type="OrthoDB" id="42561at2759"/>
<dbReference type="EMBL" id="JAEPRA010000005">
    <property type="protein sequence ID" value="KAG2185215.1"/>
    <property type="molecule type" value="Genomic_DNA"/>
</dbReference>
<feature type="region of interest" description="Disordered" evidence="5">
    <location>
        <begin position="212"/>
        <end position="238"/>
    </location>
</feature>
<dbReference type="GO" id="GO:0005739">
    <property type="term" value="C:mitochondrion"/>
    <property type="evidence" value="ECO:0007669"/>
    <property type="project" value="UniProtKB-SubCell"/>
</dbReference>
<organism evidence="7 8">
    <name type="scientific">Umbelopsis vinacea</name>
    <dbReference type="NCBI Taxonomy" id="44442"/>
    <lineage>
        <taxon>Eukaryota</taxon>
        <taxon>Fungi</taxon>
        <taxon>Fungi incertae sedis</taxon>
        <taxon>Mucoromycota</taxon>
        <taxon>Mucoromycotina</taxon>
        <taxon>Umbelopsidomycetes</taxon>
        <taxon>Umbelopsidales</taxon>
        <taxon>Umbelopsidaceae</taxon>
        <taxon>Umbelopsis</taxon>
    </lineage>
</organism>
<dbReference type="Pfam" id="PF08547">
    <property type="entry name" value="CIA30"/>
    <property type="match status" value="1"/>
</dbReference>
<evidence type="ECO:0000256" key="2">
    <source>
        <dbReference type="ARBA" id="ARBA00007884"/>
    </source>
</evidence>
<protein>
    <recommendedName>
        <fullName evidence="6">NADH:ubiquinone oxidoreductase intermediate-associated protein 30 domain-containing protein</fullName>
    </recommendedName>
</protein>
<feature type="domain" description="NADH:ubiquinone oxidoreductase intermediate-associated protein 30" evidence="6">
    <location>
        <begin position="36"/>
        <end position="204"/>
    </location>
</feature>
<evidence type="ECO:0000256" key="3">
    <source>
        <dbReference type="ARBA" id="ARBA00023128"/>
    </source>
</evidence>
<evidence type="ECO:0000313" key="8">
    <source>
        <dbReference type="Proteomes" id="UP000612746"/>
    </source>
</evidence>
<dbReference type="InterPro" id="IPR013857">
    <property type="entry name" value="NADH-UbQ_OxRdtase-assoc_prot30"/>
</dbReference>
<dbReference type="InterPro" id="IPR008979">
    <property type="entry name" value="Galactose-bd-like_sf"/>
</dbReference>
<comment type="caution">
    <text evidence="7">The sequence shown here is derived from an EMBL/GenBank/DDBJ whole genome shotgun (WGS) entry which is preliminary data.</text>
</comment>
<keyword evidence="8" id="KW-1185">Reference proteome</keyword>
<reference evidence="7" key="1">
    <citation type="submission" date="2020-12" db="EMBL/GenBank/DDBJ databases">
        <title>Metabolic potential, ecology and presence of endohyphal bacteria is reflected in genomic diversity of Mucoromycotina.</title>
        <authorList>
            <person name="Muszewska A."/>
            <person name="Okrasinska A."/>
            <person name="Steczkiewicz K."/>
            <person name="Drgas O."/>
            <person name="Orlowska M."/>
            <person name="Perlinska-Lenart U."/>
            <person name="Aleksandrzak-Piekarczyk T."/>
            <person name="Szatraj K."/>
            <person name="Zielenkiewicz U."/>
            <person name="Pilsyk S."/>
            <person name="Malc E."/>
            <person name="Mieczkowski P."/>
            <person name="Kruszewska J.S."/>
            <person name="Biernat P."/>
            <person name="Pawlowska J."/>
        </authorList>
    </citation>
    <scope>NUCLEOTIDE SEQUENCE</scope>
    <source>
        <strain evidence="7">WA0000051536</strain>
    </source>
</reference>
<dbReference type="Proteomes" id="UP000612746">
    <property type="component" value="Unassembled WGS sequence"/>
</dbReference>
<proteinExistence type="inferred from homology"/>
<sequence length="238" mass="27397">MFSFLRRTVNVVGESSLKALRMDGLQAWQKELPMFTMNTPQDLQKWVIGCDKDIGGFSEAQLEITPEGVGKFSGNLSLELPADTEIQQSGYAAIRSKVRPSSMFGTPCFDTTLFRYLALRVRGDRRKYFVNIQTDGIIQTDLYQHRLFLRNPGEWQTVMIPFRDFVLTNNGMIQEDQIEMMREKVKTVGISITDREDGPFEIELDWIKAMNTETTEGDMDRQPRETTEDEVDFTKSTH</sequence>
<evidence type="ECO:0000313" key="7">
    <source>
        <dbReference type="EMBL" id="KAG2185215.1"/>
    </source>
</evidence>
<name>A0A8H7Q468_9FUNG</name>
<feature type="compositionally biased region" description="Basic and acidic residues" evidence="5">
    <location>
        <begin position="218"/>
        <end position="238"/>
    </location>
</feature>
<accession>A0A8H7Q468</accession>
<evidence type="ECO:0000256" key="1">
    <source>
        <dbReference type="ARBA" id="ARBA00004173"/>
    </source>
</evidence>
<dbReference type="GO" id="GO:0051082">
    <property type="term" value="F:unfolded protein binding"/>
    <property type="evidence" value="ECO:0007669"/>
    <property type="project" value="TreeGrafter"/>
</dbReference>
<evidence type="ECO:0000256" key="5">
    <source>
        <dbReference type="SAM" id="MobiDB-lite"/>
    </source>
</evidence>
<dbReference type="InterPro" id="IPR039131">
    <property type="entry name" value="NDUFAF1"/>
</dbReference>
<dbReference type="PANTHER" id="PTHR13194">
    <property type="entry name" value="COMPLEX I INTERMEDIATE-ASSOCIATED PROTEIN 30"/>
    <property type="match status" value="1"/>
</dbReference>
<dbReference type="PANTHER" id="PTHR13194:SF18">
    <property type="entry name" value="COMPLEX I INTERMEDIATE-ASSOCIATED PROTEIN 30, MITOCHONDRIAL"/>
    <property type="match status" value="1"/>
</dbReference>
<dbReference type="GO" id="GO:0010257">
    <property type="term" value="P:NADH dehydrogenase complex assembly"/>
    <property type="evidence" value="ECO:0007669"/>
    <property type="project" value="TreeGrafter"/>
</dbReference>
<evidence type="ECO:0000256" key="4">
    <source>
        <dbReference type="ARBA" id="ARBA00023186"/>
    </source>
</evidence>
<dbReference type="GO" id="GO:0006120">
    <property type="term" value="P:mitochondrial electron transport, NADH to ubiquinone"/>
    <property type="evidence" value="ECO:0007669"/>
    <property type="project" value="TreeGrafter"/>
</dbReference>
<keyword evidence="4" id="KW-0143">Chaperone</keyword>
<dbReference type="Gene3D" id="2.60.120.430">
    <property type="entry name" value="Galactose-binding lectin"/>
    <property type="match status" value="1"/>
</dbReference>
<dbReference type="SUPFAM" id="SSF49785">
    <property type="entry name" value="Galactose-binding domain-like"/>
    <property type="match status" value="1"/>
</dbReference>